<evidence type="ECO:0000313" key="6">
    <source>
        <dbReference type="EMBL" id="BEI93479.1"/>
    </source>
</evidence>
<dbReference type="InterPro" id="IPR044861">
    <property type="entry name" value="IPNS-like_FE2OG_OXY"/>
</dbReference>
<dbReference type="SUPFAM" id="SSF51197">
    <property type="entry name" value="Clavaminate synthase-like"/>
    <property type="match status" value="1"/>
</dbReference>
<name>A0AA48QXE4_9TREE</name>
<sequence length="364" mass="40373">MTVGTTDDFKSIPVLDLTRVETDKAGLLADLRQALVHVGFFYVKNHGIDVDFLDATTAKAIEFFDLPLEEKLKADKINSPTFLGYSVQGNEITKNKKDNREQLDFANELEEFWKPGQPEYERLTGPNVWPDEAAIPGFKEAILEYWDRTHELSNRLSRLVAEALGLAPDALEKYVTENQQHRAKLIKYPAVDELAPSDGNQGVGAHRDTASLLTVLYQANDMPGLQVQNHAGEWIDATPMRGTFVVNIGTGLEYLVDGVAVATTHRVLNPVPGKGPRYSIAYFQGARLDQKLYPTPIPQEILDQKPTNVVTDTAGFQFAALYAQNPGLYAVVNRMSSHRDVAGKWYPELSKEHGIDVSGTNAGY</sequence>
<evidence type="ECO:0000256" key="2">
    <source>
        <dbReference type="ARBA" id="ARBA00022723"/>
    </source>
</evidence>
<dbReference type="GO" id="GO:0046872">
    <property type="term" value="F:metal ion binding"/>
    <property type="evidence" value="ECO:0007669"/>
    <property type="project" value="UniProtKB-KW"/>
</dbReference>
<evidence type="ECO:0000313" key="7">
    <source>
        <dbReference type="Proteomes" id="UP001233271"/>
    </source>
</evidence>
<evidence type="ECO:0000256" key="1">
    <source>
        <dbReference type="ARBA" id="ARBA00008056"/>
    </source>
</evidence>
<dbReference type="InterPro" id="IPR026992">
    <property type="entry name" value="DIOX_N"/>
</dbReference>
<feature type="domain" description="Fe2OG dioxygenase" evidence="5">
    <location>
        <begin position="179"/>
        <end position="286"/>
    </location>
</feature>
<comment type="similarity">
    <text evidence="1 4">Belongs to the iron/ascorbate-dependent oxidoreductase family.</text>
</comment>
<reference evidence="6" key="1">
    <citation type="journal article" date="2023" name="BMC Genomics">
        <title>Chromosome-level genome assemblies of Cutaneotrichosporon spp. (Trichosporonales, Basidiomycota) reveal imbalanced evolution between nucleotide sequences and chromosome synteny.</title>
        <authorList>
            <person name="Kobayashi Y."/>
            <person name="Kayamori A."/>
            <person name="Aoki K."/>
            <person name="Shiwa Y."/>
            <person name="Matsutani M."/>
            <person name="Fujita N."/>
            <person name="Sugita T."/>
            <person name="Iwasaki W."/>
            <person name="Tanaka N."/>
            <person name="Takashima M."/>
        </authorList>
    </citation>
    <scope>NUCLEOTIDE SEQUENCE</scope>
    <source>
        <strain evidence="6">HIS019</strain>
    </source>
</reference>
<dbReference type="AlphaFoldDB" id="A0AA48QXE4"/>
<protein>
    <recommendedName>
        <fullName evidence="5">Fe2OG dioxygenase domain-containing protein</fullName>
    </recommendedName>
</protein>
<dbReference type="InterPro" id="IPR005123">
    <property type="entry name" value="Oxoglu/Fe-dep_dioxygenase_dom"/>
</dbReference>
<dbReference type="Proteomes" id="UP001233271">
    <property type="component" value="Chromosome 5"/>
</dbReference>
<dbReference type="RefSeq" id="XP_060458744.1">
    <property type="nucleotide sequence ID" value="XM_060602340.1"/>
</dbReference>
<dbReference type="InterPro" id="IPR050295">
    <property type="entry name" value="Plant_2OG-oxidoreductases"/>
</dbReference>
<keyword evidence="2 4" id="KW-0479">Metal-binding</keyword>
<proteinExistence type="inferred from homology"/>
<gene>
    <name evidence="6" type="ORF">CcaverHIS019_0511070</name>
</gene>
<dbReference type="EMBL" id="AP028216">
    <property type="protein sequence ID" value="BEI93479.1"/>
    <property type="molecule type" value="Genomic_DNA"/>
</dbReference>
<accession>A0AA48QXE4</accession>
<evidence type="ECO:0000256" key="3">
    <source>
        <dbReference type="ARBA" id="ARBA00023004"/>
    </source>
</evidence>
<dbReference type="GO" id="GO:0016491">
    <property type="term" value="F:oxidoreductase activity"/>
    <property type="evidence" value="ECO:0007669"/>
    <property type="project" value="UniProtKB-KW"/>
</dbReference>
<organism evidence="6 7">
    <name type="scientific">Cutaneotrichosporon cavernicola</name>
    <dbReference type="NCBI Taxonomy" id="279322"/>
    <lineage>
        <taxon>Eukaryota</taxon>
        <taxon>Fungi</taxon>
        <taxon>Dikarya</taxon>
        <taxon>Basidiomycota</taxon>
        <taxon>Agaricomycotina</taxon>
        <taxon>Tremellomycetes</taxon>
        <taxon>Trichosporonales</taxon>
        <taxon>Trichosporonaceae</taxon>
        <taxon>Cutaneotrichosporon</taxon>
    </lineage>
</organism>
<evidence type="ECO:0000259" key="5">
    <source>
        <dbReference type="PROSITE" id="PS51471"/>
    </source>
</evidence>
<dbReference type="PANTHER" id="PTHR47991">
    <property type="entry name" value="OXOGLUTARATE/IRON-DEPENDENT DIOXYGENASE"/>
    <property type="match status" value="1"/>
</dbReference>
<dbReference type="GeneID" id="85497349"/>
<keyword evidence="3 4" id="KW-0408">Iron</keyword>
<dbReference type="InterPro" id="IPR027443">
    <property type="entry name" value="IPNS-like_sf"/>
</dbReference>
<dbReference type="KEGG" id="ccac:CcaHIS019_0511070"/>
<keyword evidence="4" id="KW-0560">Oxidoreductase</keyword>
<dbReference type="Gene3D" id="2.60.120.330">
    <property type="entry name" value="B-lactam Antibiotic, Isopenicillin N Synthase, Chain"/>
    <property type="match status" value="1"/>
</dbReference>
<dbReference type="Pfam" id="PF03171">
    <property type="entry name" value="2OG-FeII_Oxy"/>
    <property type="match status" value="1"/>
</dbReference>
<keyword evidence="7" id="KW-1185">Reference proteome</keyword>
<dbReference type="Pfam" id="PF14226">
    <property type="entry name" value="DIOX_N"/>
    <property type="match status" value="1"/>
</dbReference>
<dbReference type="PRINTS" id="PR00682">
    <property type="entry name" value="IPNSYNTHASE"/>
</dbReference>
<evidence type="ECO:0000256" key="4">
    <source>
        <dbReference type="RuleBase" id="RU003682"/>
    </source>
</evidence>
<dbReference type="PROSITE" id="PS51471">
    <property type="entry name" value="FE2OG_OXY"/>
    <property type="match status" value="1"/>
</dbReference>